<gene>
    <name evidence="1" type="ORF">BS47DRAFT_1346643</name>
</gene>
<comment type="caution">
    <text evidence="1">The sequence shown here is derived from an EMBL/GenBank/DDBJ whole genome shotgun (WGS) entry which is preliminary data.</text>
</comment>
<evidence type="ECO:0000313" key="2">
    <source>
        <dbReference type="Proteomes" id="UP000886523"/>
    </source>
</evidence>
<organism evidence="1 2">
    <name type="scientific">Hydnum rufescens UP504</name>
    <dbReference type="NCBI Taxonomy" id="1448309"/>
    <lineage>
        <taxon>Eukaryota</taxon>
        <taxon>Fungi</taxon>
        <taxon>Dikarya</taxon>
        <taxon>Basidiomycota</taxon>
        <taxon>Agaricomycotina</taxon>
        <taxon>Agaricomycetes</taxon>
        <taxon>Cantharellales</taxon>
        <taxon>Hydnaceae</taxon>
        <taxon>Hydnum</taxon>
    </lineage>
</organism>
<reference evidence="1" key="1">
    <citation type="journal article" date="2020" name="Nat. Commun.">
        <title>Large-scale genome sequencing of mycorrhizal fungi provides insights into the early evolution of symbiotic traits.</title>
        <authorList>
            <person name="Miyauchi S."/>
            <person name="Kiss E."/>
            <person name="Kuo A."/>
            <person name="Drula E."/>
            <person name="Kohler A."/>
            <person name="Sanchez-Garcia M."/>
            <person name="Morin E."/>
            <person name="Andreopoulos B."/>
            <person name="Barry K.W."/>
            <person name="Bonito G."/>
            <person name="Buee M."/>
            <person name="Carver A."/>
            <person name="Chen C."/>
            <person name="Cichocki N."/>
            <person name="Clum A."/>
            <person name="Culley D."/>
            <person name="Crous P.W."/>
            <person name="Fauchery L."/>
            <person name="Girlanda M."/>
            <person name="Hayes R.D."/>
            <person name="Keri Z."/>
            <person name="LaButti K."/>
            <person name="Lipzen A."/>
            <person name="Lombard V."/>
            <person name="Magnuson J."/>
            <person name="Maillard F."/>
            <person name="Murat C."/>
            <person name="Nolan M."/>
            <person name="Ohm R.A."/>
            <person name="Pangilinan J."/>
            <person name="Pereira M.F."/>
            <person name="Perotto S."/>
            <person name="Peter M."/>
            <person name="Pfister S."/>
            <person name="Riley R."/>
            <person name="Sitrit Y."/>
            <person name="Stielow J.B."/>
            <person name="Szollosi G."/>
            <person name="Zifcakova L."/>
            <person name="Stursova M."/>
            <person name="Spatafora J.W."/>
            <person name="Tedersoo L."/>
            <person name="Vaario L.M."/>
            <person name="Yamada A."/>
            <person name="Yan M."/>
            <person name="Wang P."/>
            <person name="Xu J."/>
            <person name="Bruns T."/>
            <person name="Baldrian P."/>
            <person name="Vilgalys R."/>
            <person name="Dunand C."/>
            <person name="Henrissat B."/>
            <person name="Grigoriev I.V."/>
            <person name="Hibbett D."/>
            <person name="Nagy L.G."/>
            <person name="Martin F.M."/>
        </authorList>
    </citation>
    <scope>NUCLEOTIDE SEQUENCE</scope>
    <source>
        <strain evidence="1">UP504</strain>
    </source>
</reference>
<evidence type="ECO:0000313" key="1">
    <source>
        <dbReference type="EMBL" id="KAF9511615.1"/>
    </source>
</evidence>
<proteinExistence type="predicted"/>
<dbReference type="AlphaFoldDB" id="A0A9P6DVF4"/>
<accession>A0A9P6DVF4</accession>
<keyword evidence="2" id="KW-1185">Reference proteome</keyword>
<protein>
    <submittedName>
        <fullName evidence="1">Uncharacterized protein</fullName>
    </submittedName>
</protein>
<sequence>MVLKAGESPNHSSRGSDNLYGGIDTEMFPYHALSFRSTGQDDAYRPGGFGWSLARSSE</sequence>
<name>A0A9P6DVF4_9AGAM</name>
<dbReference type="EMBL" id="MU128998">
    <property type="protein sequence ID" value="KAF9511615.1"/>
    <property type="molecule type" value="Genomic_DNA"/>
</dbReference>
<dbReference type="Proteomes" id="UP000886523">
    <property type="component" value="Unassembled WGS sequence"/>
</dbReference>